<dbReference type="GO" id="GO:0005794">
    <property type="term" value="C:Golgi apparatus"/>
    <property type="evidence" value="ECO:0007669"/>
    <property type="project" value="UniProtKB-SubCell"/>
</dbReference>
<dbReference type="SMART" id="SM01399">
    <property type="entry name" value="Sybindin"/>
    <property type="match status" value="1"/>
</dbReference>
<evidence type="ECO:0000313" key="7">
    <source>
        <dbReference type="EMBL" id="CAE2320750.1"/>
    </source>
</evidence>
<reference evidence="7" key="1">
    <citation type="submission" date="2021-01" db="EMBL/GenBank/DDBJ databases">
        <authorList>
            <person name="Corre E."/>
            <person name="Pelletier E."/>
            <person name="Niang G."/>
            <person name="Scheremetjew M."/>
            <person name="Finn R."/>
            <person name="Kale V."/>
            <person name="Holt S."/>
            <person name="Cochrane G."/>
            <person name="Meng A."/>
            <person name="Brown T."/>
            <person name="Cohen L."/>
        </authorList>
    </citation>
    <scope>NUCLEOTIDE SEQUENCE</scope>
    <source>
        <strain evidence="7">SoJaBio B1-5/56/2</strain>
    </source>
</reference>
<dbReference type="Gene3D" id="3.30.450.70">
    <property type="match status" value="1"/>
</dbReference>
<dbReference type="PANTHER" id="PTHR23249:SF16">
    <property type="entry name" value="TRAFFICKING PROTEIN PARTICLE COMPLEX SUBUNIT 1"/>
    <property type="match status" value="1"/>
</dbReference>
<comment type="similarity">
    <text evidence="5">Belongs to the TRAPP small subunits family. BET5 subfamily.</text>
</comment>
<evidence type="ECO:0000256" key="5">
    <source>
        <dbReference type="ARBA" id="ARBA00038167"/>
    </source>
</evidence>
<dbReference type="EMBL" id="HBKR01027431">
    <property type="protein sequence ID" value="CAE2320750.1"/>
    <property type="molecule type" value="Transcribed_RNA"/>
</dbReference>
<name>A0A7S4P1M2_9EUKA</name>
<accession>A0A7S4P1M2</accession>
<evidence type="ECO:0000256" key="1">
    <source>
        <dbReference type="ARBA" id="ARBA00022448"/>
    </source>
</evidence>
<keyword evidence="1 6" id="KW-0813">Transport</keyword>
<organism evidence="7">
    <name type="scientific">Paramoeba aestuarina</name>
    <dbReference type="NCBI Taxonomy" id="180227"/>
    <lineage>
        <taxon>Eukaryota</taxon>
        <taxon>Amoebozoa</taxon>
        <taxon>Discosea</taxon>
        <taxon>Flabellinia</taxon>
        <taxon>Dactylopodida</taxon>
        <taxon>Paramoebidae</taxon>
        <taxon>Paramoeba</taxon>
    </lineage>
</organism>
<dbReference type="GO" id="GO:0005783">
    <property type="term" value="C:endoplasmic reticulum"/>
    <property type="evidence" value="ECO:0007669"/>
    <property type="project" value="UniProtKB-SubCell"/>
</dbReference>
<keyword evidence="2 6" id="KW-0256">Endoplasmic reticulum</keyword>
<gene>
    <name evidence="7" type="ORF">NAES01612_LOCUS17918</name>
</gene>
<sequence length="138" mass="15957">MEVFNLFIFNRRGDCLFYQQWDRTNAPLSLAEEQKLMFGLIYSLKSFVSKSSPQTGDTFKYYKTSTYKLHFFESLTGIKFILLTEPGAGDLSATLKEIYNNYVRFCTKNPLYKIGDPIKCDLFSQSLQAQIQKLKSGK</sequence>
<evidence type="ECO:0000256" key="2">
    <source>
        <dbReference type="ARBA" id="ARBA00022824"/>
    </source>
</evidence>
<proteinExistence type="inferred from homology"/>
<dbReference type="PANTHER" id="PTHR23249">
    <property type="entry name" value="TRAFFICKING PROTEIN PARTICLE COMPLEX SUBUNIT"/>
    <property type="match status" value="1"/>
</dbReference>
<dbReference type="SUPFAM" id="SSF64356">
    <property type="entry name" value="SNARE-like"/>
    <property type="match status" value="1"/>
</dbReference>
<dbReference type="GO" id="GO:0006888">
    <property type="term" value="P:endoplasmic reticulum to Golgi vesicle-mediated transport"/>
    <property type="evidence" value="ECO:0007669"/>
    <property type="project" value="UniProtKB-UniRule"/>
</dbReference>
<dbReference type="InterPro" id="IPR011012">
    <property type="entry name" value="Longin-like_dom_sf"/>
</dbReference>
<dbReference type="Pfam" id="PF04099">
    <property type="entry name" value="Sybindin"/>
    <property type="match status" value="1"/>
</dbReference>
<evidence type="ECO:0000256" key="6">
    <source>
        <dbReference type="RuleBase" id="RU366065"/>
    </source>
</evidence>
<keyword evidence="3 6" id="KW-0931">ER-Golgi transport</keyword>
<evidence type="ECO:0000256" key="3">
    <source>
        <dbReference type="ARBA" id="ARBA00022892"/>
    </source>
</evidence>
<comment type="subcellular location">
    <subcellularLocation>
        <location evidence="6">Endoplasmic reticulum</location>
    </subcellularLocation>
    <subcellularLocation>
        <location evidence="6">Golgi apparatus</location>
        <location evidence="6">cis-Golgi network</location>
    </subcellularLocation>
</comment>
<dbReference type="InterPro" id="IPR007233">
    <property type="entry name" value="TRAPPC"/>
</dbReference>
<keyword evidence="4 6" id="KW-0333">Golgi apparatus</keyword>
<comment type="subunit">
    <text evidence="6">Part of the multisubunit transport protein particle (TRAPP) complex.</text>
</comment>
<protein>
    <recommendedName>
        <fullName evidence="6">Trafficking protein particle complex subunit</fullName>
    </recommendedName>
</protein>
<dbReference type="CDD" id="cd14855">
    <property type="entry name" value="TRAPPC1_MUM2"/>
    <property type="match status" value="1"/>
</dbReference>
<evidence type="ECO:0000256" key="4">
    <source>
        <dbReference type="ARBA" id="ARBA00023034"/>
    </source>
</evidence>
<dbReference type="FunFam" id="3.30.450.70:FF:000006">
    <property type="entry name" value="Trafficking particle complex subunit 1"/>
    <property type="match status" value="1"/>
</dbReference>
<dbReference type="AlphaFoldDB" id="A0A7S4P1M2"/>
<dbReference type="GO" id="GO:0030008">
    <property type="term" value="C:TRAPP complex"/>
    <property type="evidence" value="ECO:0007669"/>
    <property type="project" value="UniProtKB-UniRule"/>
</dbReference>